<dbReference type="PANTHER" id="PTHR33602:SF1">
    <property type="entry name" value="REGULATORY PROTEIN RECX FAMILY PROTEIN"/>
    <property type="match status" value="1"/>
</dbReference>
<evidence type="ECO:0000313" key="11">
    <source>
        <dbReference type="Proteomes" id="UP001224516"/>
    </source>
</evidence>
<name>A0A1S1X7F8_9NEIS</name>
<dbReference type="InterPro" id="IPR053924">
    <property type="entry name" value="RecX_HTH_2nd"/>
</dbReference>
<dbReference type="OrthoDB" id="5295441at2"/>
<keyword evidence="4 5" id="KW-0963">Cytoplasm</keyword>
<evidence type="ECO:0000256" key="3">
    <source>
        <dbReference type="ARBA" id="ARBA00018111"/>
    </source>
</evidence>
<sequence>MAAEGKSLKARAADLLSRREYSRRELVRRLAPFAESMEQLEAVLDELAAANWQSDSRFAQQFAASKGGKFGSRRLSQEMRQRGVDDDTIRQALAGQDDLASAREQWRKKFGRPPADAAEKAKQYRFLAQRGFPTDVIRQVIAGAGDDFYED</sequence>
<dbReference type="AlphaFoldDB" id="A0A1S1X7F8"/>
<dbReference type="RefSeq" id="WP_071110137.1">
    <property type="nucleotide sequence ID" value="NZ_CAWMOE010000031.1"/>
</dbReference>
<feature type="domain" description="RecX second three-helical" evidence="6">
    <location>
        <begin position="54"/>
        <end position="93"/>
    </location>
</feature>
<dbReference type="GO" id="GO:0006282">
    <property type="term" value="P:regulation of DNA repair"/>
    <property type="evidence" value="ECO:0007669"/>
    <property type="project" value="UniProtKB-UniRule"/>
</dbReference>
<dbReference type="Pfam" id="PF21981">
    <property type="entry name" value="RecX_HTH3"/>
    <property type="match status" value="1"/>
</dbReference>
<accession>A0A1S1X7F8</accession>
<dbReference type="Pfam" id="PF02631">
    <property type="entry name" value="RecX_HTH2"/>
    <property type="match status" value="1"/>
</dbReference>
<evidence type="ECO:0000256" key="2">
    <source>
        <dbReference type="ARBA" id="ARBA00009695"/>
    </source>
</evidence>
<reference evidence="9 10" key="1">
    <citation type="submission" date="2017-01" db="EMBL/GenBank/DDBJ databases">
        <title>New insights into the genetic diversity of Chromobacterium isolated from tropical freshwater lake.</title>
        <authorList>
            <person name="Santos A.B."/>
            <person name="Nascimento A.M."/>
            <person name="Da Silva P.C."/>
        </authorList>
    </citation>
    <scope>NUCLEOTIDE SEQUENCE [LARGE SCALE GENOMIC DNA]</scope>
    <source>
        <strain evidence="9 10">56AF</strain>
    </source>
</reference>
<reference evidence="8 11" key="2">
    <citation type="submission" date="2023-12" db="EMBL/GenBank/DDBJ databases">
        <title>Evaluation and characterization of a potential secondary metabolite violacein from indigenous Chromobacterium amazonense SAM215.</title>
        <authorList>
            <person name="Tarafdar M.R."/>
            <person name="Abedin S.M."/>
            <person name="Atiqua A."/>
            <person name="Saha A."/>
            <person name="Khan S.N."/>
        </authorList>
    </citation>
    <scope>NUCLEOTIDE SEQUENCE [LARGE SCALE GENOMIC DNA]</scope>
    <source>
        <strain evidence="8 11">SAM215</strain>
    </source>
</reference>
<comment type="similarity">
    <text evidence="2 5">Belongs to the RecX family.</text>
</comment>
<feature type="domain" description="RecX third three-helical" evidence="7">
    <location>
        <begin position="97"/>
        <end position="141"/>
    </location>
</feature>
<evidence type="ECO:0000256" key="4">
    <source>
        <dbReference type="ARBA" id="ARBA00022490"/>
    </source>
</evidence>
<dbReference type="InterPro" id="IPR036388">
    <property type="entry name" value="WH-like_DNA-bd_sf"/>
</dbReference>
<dbReference type="EMBL" id="MTBD01000014">
    <property type="protein sequence ID" value="PRP71370.1"/>
    <property type="molecule type" value="Genomic_DNA"/>
</dbReference>
<dbReference type="Gene3D" id="1.10.10.10">
    <property type="entry name" value="Winged helix-like DNA-binding domain superfamily/Winged helix DNA-binding domain"/>
    <property type="match status" value="3"/>
</dbReference>
<dbReference type="InterPro" id="IPR003783">
    <property type="entry name" value="Regulatory_RecX"/>
</dbReference>
<dbReference type="Proteomes" id="UP000239469">
    <property type="component" value="Unassembled WGS sequence"/>
</dbReference>
<dbReference type="EMBL" id="JAVFJF020000028">
    <property type="protein sequence ID" value="MEJ8675748.1"/>
    <property type="molecule type" value="Genomic_DNA"/>
</dbReference>
<evidence type="ECO:0000259" key="6">
    <source>
        <dbReference type="Pfam" id="PF02631"/>
    </source>
</evidence>
<dbReference type="InterPro" id="IPR053925">
    <property type="entry name" value="RecX_HTH_3rd"/>
</dbReference>
<protein>
    <recommendedName>
        <fullName evidence="3 5">Regulatory protein RecX</fullName>
    </recommendedName>
</protein>
<evidence type="ECO:0000313" key="8">
    <source>
        <dbReference type="EMBL" id="MEJ8675748.1"/>
    </source>
</evidence>
<dbReference type="HAMAP" id="MF_01114">
    <property type="entry name" value="RecX"/>
    <property type="match status" value="1"/>
</dbReference>
<dbReference type="Proteomes" id="UP001224516">
    <property type="component" value="Unassembled WGS sequence"/>
</dbReference>
<proteinExistence type="inferred from homology"/>
<evidence type="ECO:0000256" key="5">
    <source>
        <dbReference type="HAMAP-Rule" id="MF_01114"/>
    </source>
</evidence>
<comment type="subcellular location">
    <subcellularLocation>
        <location evidence="1 5">Cytoplasm</location>
    </subcellularLocation>
</comment>
<dbReference type="NCBIfam" id="NF001055">
    <property type="entry name" value="PRK00117.2-5"/>
    <property type="match status" value="1"/>
</dbReference>
<evidence type="ECO:0000313" key="10">
    <source>
        <dbReference type="Proteomes" id="UP000239469"/>
    </source>
</evidence>
<dbReference type="PANTHER" id="PTHR33602">
    <property type="entry name" value="REGULATORY PROTEIN RECX FAMILY PROTEIN"/>
    <property type="match status" value="1"/>
</dbReference>
<dbReference type="GO" id="GO:0005737">
    <property type="term" value="C:cytoplasm"/>
    <property type="evidence" value="ECO:0007669"/>
    <property type="project" value="UniProtKB-SubCell"/>
</dbReference>
<evidence type="ECO:0000313" key="9">
    <source>
        <dbReference type="EMBL" id="PRP71370.1"/>
    </source>
</evidence>
<evidence type="ECO:0000259" key="7">
    <source>
        <dbReference type="Pfam" id="PF21981"/>
    </source>
</evidence>
<keyword evidence="11" id="KW-1185">Reference proteome</keyword>
<gene>
    <name evidence="5 8" type="primary">recX</name>
    <name evidence="9" type="ORF">BUE93_07160</name>
    <name evidence="8" type="ORF">QCL97_013505</name>
</gene>
<comment type="caution">
    <text evidence="9">The sequence shown here is derived from an EMBL/GenBank/DDBJ whole genome shotgun (WGS) entry which is preliminary data.</text>
</comment>
<organism evidence="9 10">
    <name type="scientific">Chromobacterium amazonense</name>
    <dbReference type="NCBI Taxonomy" id="1382803"/>
    <lineage>
        <taxon>Bacteria</taxon>
        <taxon>Pseudomonadati</taxon>
        <taxon>Pseudomonadota</taxon>
        <taxon>Betaproteobacteria</taxon>
        <taxon>Neisseriales</taxon>
        <taxon>Chromobacteriaceae</taxon>
        <taxon>Chromobacterium</taxon>
    </lineage>
</organism>
<evidence type="ECO:0000256" key="1">
    <source>
        <dbReference type="ARBA" id="ARBA00004496"/>
    </source>
</evidence>
<comment type="function">
    <text evidence="5">Modulates RecA activity.</text>
</comment>